<keyword evidence="2 5" id="KW-0812">Transmembrane</keyword>
<proteinExistence type="predicted"/>
<dbReference type="SUPFAM" id="SSF52096">
    <property type="entry name" value="ClpP/crotonase"/>
    <property type="match status" value="1"/>
</dbReference>
<dbReference type="CDD" id="cd07020">
    <property type="entry name" value="Clp_protease_NfeD_1"/>
    <property type="match status" value="1"/>
</dbReference>
<gene>
    <name evidence="9" type="ORF">METZ01_LOCUS46684</name>
</gene>
<sequence length="459" mass="48959">MPILLNRYVSSRLILWGITVILTTVVPASTQAEFSSRVQDRISTVYVAEVDAIIHPVSAEFMLQTIARADNEDVELIVFILRTPGGLVESTRTITSSMITSRTPVVVYVSPSGARAASAGFFITLAADVAAMAPGTHIGAAHPVSGSGQQMDETTSQKATEDLSAFARSLATQRHRNVELSETAVTESKAFTEEEALSAEPPLIDLIAVDLEDLLTQLDGQTLSRFNGENTLVHTAGARIERLEMTWRQNVLSAIARPEIAYLLFSLGTLGLTIELWSPGAVVPGIVGGLCLLLAFFAFQILPVNIAGVLLMVFGLTLLALEMVSTSFGLLAAGGIVSLILGSLILIDSPMPELQVGLNFIIPVTLALATIMLLLARLVVRIQRERSVTGSSGMLNKVGRALTAIEPGETGKVSARGEIWTATAEESISVGETITIVDVTGMTLIVRRFATVSYEGDNR</sequence>
<dbReference type="GO" id="GO:0016020">
    <property type="term" value="C:membrane"/>
    <property type="evidence" value="ECO:0007669"/>
    <property type="project" value="UniProtKB-SubCell"/>
</dbReference>
<dbReference type="Pfam" id="PF01957">
    <property type="entry name" value="NfeD"/>
    <property type="match status" value="1"/>
</dbReference>
<evidence type="ECO:0000259" key="8">
    <source>
        <dbReference type="Pfam" id="PF25145"/>
    </source>
</evidence>
<evidence type="ECO:0000256" key="2">
    <source>
        <dbReference type="ARBA" id="ARBA00022692"/>
    </source>
</evidence>
<protein>
    <submittedName>
        <fullName evidence="9">Uncharacterized protein</fullName>
    </submittedName>
</protein>
<dbReference type="Pfam" id="PF25145">
    <property type="entry name" value="NfeD1b_N"/>
    <property type="match status" value="1"/>
</dbReference>
<evidence type="ECO:0000259" key="7">
    <source>
        <dbReference type="Pfam" id="PF24961"/>
    </source>
</evidence>
<evidence type="ECO:0000256" key="1">
    <source>
        <dbReference type="ARBA" id="ARBA00004141"/>
    </source>
</evidence>
<evidence type="ECO:0000256" key="3">
    <source>
        <dbReference type="ARBA" id="ARBA00022989"/>
    </source>
</evidence>
<dbReference type="Gene3D" id="2.40.50.140">
    <property type="entry name" value="Nucleic acid-binding proteins"/>
    <property type="match status" value="1"/>
</dbReference>
<dbReference type="InterPro" id="IPR052165">
    <property type="entry name" value="Membrane_assoc_protease"/>
</dbReference>
<dbReference type="InterPro" id="IPR056739">
    <property type="entry name" value="NfeD_membrane"/>
</dbReference>
<feature type="transmembrane region" description="Helical" evidence="5">
    <location>
        <begin position="359"/>
        <end position="380"/>
    </location>
</feature>
<feature type="domain" description="NfeD-like C-terminal" evidence="6">
    <location>
        <begin position="394"/>
        <end position="448"/>
    </location>
</feature>
<evidence type="ECO:0000256" key="5">
    <source>
        <dbReference type="SAM" id="Phobius"/>
    </source>
</evidence>
<comment type="subcellular location">
    <subcellularLocation>
        <location evidence="1">Membrane</location>
        <topology evidence="1">Multi-pass membrane protein</topology>
    </subcellularLocation>
</comment>
<name>A0A381RPM7_9ZZZZ</name>
<dbReference type="InterPro" id="IPR012340">
    <property type="entry name" value="NA-bd_OB-fold"/>
</dbReference>
<dbReference type="InterPro" id="IPR029045">
    <property type="entry name" value="ClpP/crotonase-like_dom_sf"/>
</dbReference>
<evidence type="ECO:0000313" key="9">
    <source>
        <dbReference type="EMBL" id="SUZ93830.1"/>
    </source>
</evidence>
<feature type="transmembrane region" description="Helical" evidence="5">
    <location>
        <begin position="305"/>
        <end position="321"/>
    </location>
</feature>
<dbReference type="Gene3D" id="3.90.226.10">
    <property type="entry name" value="2-enoyl-CoA Hydratase, Chain A, domain 1"/>
    <property type="match status" value="1"/>
</dbReference>
<dbReference type="Pfam" id="PF24961">
    <property type="entry name" value="NfeD_membrane"/>
    <property type="match status" value="1"/>
</dbReference>
<feature type="domain" description="NfeD integral membrane" evidence="7">
    <location>
        <begin position="260"/>
        <end position="376"/>
    </location>
</feature>
<feature type="domain" description="NfeD1b N-terminal" evidence="8">
    <location>
        <begin position="44"/>
        <end position="189"/>
    </location>
</feature>
<accession>A0A381RPM7</accession>
<dbReference type="AlphaFoldDB" id="A0A381RPM7"/>
<dbReference type="EMBL" id="UINC01002180">
    <property type="protein sequence ID" value="SUZ93830.1"/>
    <property type="molecule type" value="Genomic_DNA"/>
</dbReference>
<keyword evidence="3 5" id="KW-1133">Transmembrane helix</keyword>
<keyword evidence="4 5" id="KW-0472">Membrane</keyword>
<dbReference type="SUPFAM" id="SSF141322">
    <property type="entry name" value="NfeD domain-like"/>
    <property type="match status" value="1"/>
</dbReference>
<dbReference type="PANTHER" id="PTHR33507">
    <property type="entry name" value="INNER MEMBRANE PROTEIN YBBJ"/>
    <property type="match status" value="1"/>
</dbReference>
<feature type="transmembrane region" description="Helical" evidence="5">
    <location>
        <begin position="328"/>
        <end position="347"/>
    </location>
</feature>
<dbReference type="InterPro" id="IPR002810">
    <property type="entry name" value="NfeD-like_C"/>
</dbReference>
<reference evidence="9" key="1">
    <citation type="submission" date="2018-05" db="EMBL/GenBank/DDBJ databases">
        <authorList>
            <person name="Lanie J.A."/>
            <person name="Ng W.-L."/>
            <person name="Kazmierczak K.M."/>
            <person name="Andrzejewski T.M."/>
            <person name="Davidsen T.M."/>
            <person name="Wayne K.J."/>
            <person name="Tettelin H."/>
            <person name="Glass J.I."/>
            <person name="Rusch D."/>
            <person name="Podicherti R."/>
            <person name="Tsui H.-C.T."/>
            <person name="Winkler M.E."/>
        </authorList>
    </citation>
    <scope>NUCLEOTIDE SEQUENCE</scope>
</reference>
<dbReference type="PANTHER" id="PTHR33507:SF4">
    <property type="entry name" value="NODULATION COMPETITIVENESS PROTEIN NFED"/>
    <property type="match status" value="1"/>
</dbReference>
<dbReference type="InterPro" id="IPR056738">
    <property type="entry name" value="NfeD1b_N"/>
</dbReference>
<evidence type="ECO:0000256" key="4">
    <source>
        <dbReference type="ARBA" id="ARBA00023136"/>
    </source>
</evidence>
<evidence type="ECO:0000259" key="6">
    <source>
        <dbReference type="Pfam" id="PF01957"/>
    </source>
</evidence>
<organism evidence="9">
    <name type="scientific">marine metagenome</name>
    <dbReference type="NCBI Taxonomy" id="408172"/>
    <lineage>
        <taxon>unclassified sequences</taxon>
        <taxon>metagenomes</taxon>
        <taxon>ecological metagenomes</taxon>
    </lineage>
</organism>